<dbReference type="EMBL" id="FQXN01000007">
    <property type="protein sequence ID" value="SHH56414.1"/>
    <property type="molecule type" value="Genomic_DNA"/>
</dbReference>
<evidence type="ECO:0000259" key="1">
    <source>
        <dbReference type="Pfam" id="PF00561"/>
    </source>
</evidence>
<dbReference type="InterPro" id="IPR029058">
    <property type="entry name" value="AB_hydrolase_fold"/>
</dbReference>
<dbReference type="InterPro" id="IPR000073">
    <property type="entry name" value="AB_hydrolase_1"/>
</dbReference>
<proteinExistence type="predicted"/>
<dbReference type="OrthoDB" id="43290at2"/>
<sequence>MKYVVSYQTDPKVIEESSRKIILKSNYPTIYKESSVIHLYYYSGKPKTDKTLLFIHGLGTGNIKYLKWFPEKFSQYGYDSYLMILPYHFERTPKGYKSGELFLKPESLRERFEHAIVDALTSLEYIRNKHNSKSYLMGFSFGGMISTIASAFYKVDGLSLCVTGGNFYHITWKSFATKVLRMKYEENKECDVEKCRNFHGESFYKFIDDIRSPNISKDSAPISCYEYDPVVFAKFVKSPTIMFRAIFDIFIPKSSSLELFERIGSNRKKMYTIFSGHLTSYIFKNYIFKKTVEFFEKNTVV</sequence>
<dbReference type="Gene3D" id="3.40.50.1820">
    <property type="entry name" value="alpha/beta hydrolase"/>
    <property type="match status" value="1"/>
</dbReference>
<dbReference type="Pfam" id="PF00561">
    <property type="entry name" value="Abhydrolase_1"/>
    <property type="match status" value="1"/>
</dbReference>
<keyword evidence="3" id="KW-1185">Reference proteome</keyword>
<gene>
    <name evidence="2" type="ORF">SAMN02745199_1566</name>
</gene>
<name>A0A1M5U0E6_9BACT</name>
<evidence type="ECO:0000313" key="2">
    <source>
        <dbReference type="EMBL" id="SHH56414.1"/>
    </source>
</evidence>
<dbReference type="STRING" id="1123380.SAMN02745199_1566"/>
<dbReference type="AlphaFoldDB" id="A0A1M5U0E6"/>
<dbReference type="Proteomes" id="UP000242592">
    <property type="component" value="Unassembled WGS sequence"/>
</dbReference>
<organism evidence="2 3">
    <name type="scientific">Thermosipho atlanticus DSM 15807</name>
    <dbReference type="NCBI Taxonomy" id="1123380"/>
    <lineage>
        <taxon>Bacteria</taxon>
        <taxon>Thermotogati</taxon>
        <taxon>Thermotogota</taxon>
        <taxon>Thermotogae</taxon>
        <taxon>Thermotogales</taxon>
        <taxon>Fervidobacteriaceae</taxon>
        <taxon>Thermosipho</taxon>
    </lineage>
</organism>
<evidence type="ECO:0000313" key="3">
    <source>
        <dbReference type="Proteomes" id="UP000242592"/>
    </source>
</evidence>
<dbReference type="RefSeq" id="WP_073073850.1">
    <property type="nucleotide sequence ID" value="NZ_FQXN01000007.1"/>
</dbReference>
<feature type="domain" description="AB hydrolase-1" evidence="1">
    <location>
        <begin position="51"/>
        <end position="158"/>
    </location>
</feature>
<accession>A0A1M5U0E6</accession>
<reference evidence="3" key="1">
    <citation type="submission" date="2016-11" db="EMBL/GenBank/DDBJ databases">
        <authorList>
            <person name="Varghese N."/>
            <person name="Submissions S."/>
        </authorList>
    </citation>
    <scope>NUCLEOTIDE SEQUENCE [LARGE SCALE GENOMIC DNA]</scope>
    <source>
        <strain evidence="3">DSM 15807</strain>
    </source>
</reference>
<dbReference type="SUPFAM" id="SSF53474">
    <property type="entry name" value="alpha/beta-Hydrolases"/>
    <property type="match status" value="1"/>
</dbReference>
<protein>
    <submittedName>
        <fullName evidence="2">Esterase/lipase</fullName>
    </submittedName>
</protein>